<protein>
    <submittedName>
        <fullName evidence="2">Uncharacterized protein</fullName>
    </submittedName>
</protein>
<dbReference type="OrthoDB" id="2059652at2"/>
<feature type="transmembrane region" description="Helical" evidence="1">
    <location>
        <begin position="12"/>
        <end position="35"/>
    </location>
</feature>
<dbReference type="AlphaFoldDB" id="A0A174Q5W1"/>
<sequence length="162" mass="18932">MQEQKKEKLKILVIDWLIILGVYLFVRLMFIMFGLHLNNTLLRICLAIFPCLLGGLYLYRVYKQESIGFYSLTLIVPSIIEKIVVYLLGAYLYDISSLNMIKVMDMIGSNQPYVNVDVSQSICYLVNLSFFNWSYIILSIVFSCSCVFFWVKICKKEYVKLL</sequence>
<keyword evidence="1" id="KW-0812">Transmembrane</keyword>
<organism evidence="2 3">
    <name type="scientific">Anaerostipes hadrus</name>
    <dbReference type="NCBI Taxonomy" id="649756"/>
    <lineage>
        <taxon>Bacteria</taxon>
        <taxon>Bacillati</taxon>
        <taxon>Bacillota</taxon>
        <taxon>Clostridia</taxon>
        <taxon>Lachnospirales</taxon>
        <taxon>Lachnospiraceae</taxon>
        <taxon>Anaerostipes</taxon>
    </lineage>
</organism>
<feature type="transmembrane region" description="Helical" evidence="1">
    <location>
        <begin position="71"/>
        <end position="93"/>
    </location>
</feature>
<proteinExistence type="predicted"/>
<evidence type="ECO:0000313" key="2">
    <source>
        <dbReference type="EMBL" id="CUP68672.1"/>
    </source>
</evidence>
<dbReference type="EMBL" id="CZAU01000018">
    <property type="protein sequence ID" value="CUP68672.1"/>
    <property type="molecule type" value="Genomic_DNA"/>
</dbReference>
<feature type="transmembrane region" description="Helical" evidence="1">
    <location>
        <begin position="133"/>
        <end position="151"/>
    </location>
</feature>
<name>A0A174Q5W1_ANAHA</name>
<reference evidence="2 3" key="1">
    <citation type="submission" date="2015-09" db="EMBL/GenBank/DDBJ databases">
        <authorList>
            <consortium name="Pathogen Informatics"/>
        </authorList>
    </citation>
    <scope>NUCLEOTIDE SEQUENCE [LARGE SCALE GENOMIC DNA]</scope>
    <source>
        <strain evidence="2 3">2789STDY5834908</strain>
    </source>
</reference>
<evidence type="ECO:0000256" key="1">
    <source>
        <dbReference type="SAM" id="Phobius"/>
    </source>
</evidence>
<dbReference type="Proteomes" id="UP000095564">
    <property type="component" value="Unassembled WGS sequence"/>
</dbReference>
<evidence type="ECO:0000313" key="3">
    <source>
        <dbReference type="Proteomes" id="UP000095564"/>
    </source>
</evidence>
<gene>
    <name evidence="2" type="ORF">ERS852520_01948</name>
</gene>
<accession>A0A174Q5W1</accession>
<keyword evidence="1" id="KW-0472">Membrane</keyword>
<keyword evidence="1" id="KW-1133">Transmembrane helix</keyword>
<feature type="transmembrane region" description="Helical" evidence="1">
    <location>
        <begin position="41"/>
        <end position="59"/>
    </location>
</feature>
<dbReference type="RefSeq" id="WP_055160623.1">
    <property type="nucleotide sequence ID" value="NZ_CZAU01000018.1"/>
</dbReference>